<dbReference type="RefSeq" id="WP_153725147.1">
    <property type="nucleotide sequence ID" value="NZ_CP045875.1"/>
</dbReference>
<dbReference type="NCBIfam" id="NF001126">
    <property type="entry name" value="PRK00139.1-4"/>
    <property type="match status" value="1"/>
</dbReference>
<feature type="modified residue" description="N6-carboxylysine" evidence="15">
    <location>
        <position position="238"/>
    </location>
</feature>
<evidence type="ECO:0000313" key="21">
    <source>
        <dbReference type="Proteomes" id="UP000366051"/>
    </source>
</evidence>
<dbReference type="Proteomes" id="UP000366051">
    <property type="component" value="Chromosome"/>
</dbReference>
<dbReference type="SUPFAM" id="SSF53623">
    <property type="entry name" value="MurD-like peptide ligases, catalytic domain"/>
    <property type="match status" value="1"/>
</dbReference>
<comment type="subcellular location">
    <subcellularLocation>
        <location evidence="15 16">Cytoplasm</location>
    </subcellularLocation>
</comment>
<evidence type="ECO:0000256" key="5">
    <source>
        <dbReference type="ARBA" id="ARBA00022984"/>
    </source>
</evidence>
<comment type="PTM">
    <text evidence="15">Carboxylation is probably crucial for Mg(2+) binding and, consequently, for the gamma-phosphate positioning of ATP.</text>
</comment>
<dbReference type="SUPFAM" id="SSF53244">
    <property type="entry name" value="MurD-like peptide ligases, peptide-binding domain"/>
    <property type="match status" value="1"/>
</dbReference>
<dbReference type="Gene3D" id="3.90.190.20">
    <property type="entry name" value="Mur ligase, C-terminal domain"/>
    <property type="match status" value="1"/>
</dbReference>
<feature type="binding site" evidence="15">
    <location>
        <position position="403"/>
    </location>
    <ligand>
        <name>meso-2,6-diaminopimelate</name>
        <dbReference type="ChEBI" id="CHEBI:57791"/>
    </ligand>
</feature>
<sequence length="514" mass="56375">MELGKVLAGVGFKEVGYGNRIFPGTYSDQGDEGNFLPLWKEEISGLAYDSRQVEPGFLFFCIPGLQRDGHDYAVQAVERGATVLVVERYLKKIQVPQIVVSSSRDSLSQSASNFYNHPSSRLLMVGITGTNGKTTTTHLIEALLQAQGLAVAVIGTIGNRLGEKQWPATHTTPESLELQALLAQMELEGAQAVVMEVSSHALDQGRVDHVEFDYAIFTNLTQDHLDYHGTLENYREAKSRLFQKLHEGKKSRVTRAIINVDDEHAFYFRQNCKVPQITYGLKEKATIQGEKCKVTPRGASCDVTYPGGTVALQLQLTGRFNLSNALAAFALAYSEGLAVEEIAKALGSVKGVPGRFEIVDQGQPFSVVVDYAHTPDGLENVLTTARNVAKKRVITLFGCGGDRDRTKRPKMGSIAARWSDWIVVTSDNPRTEKAEQIIEDILPGIRGVAGASYEVVVDRKEAIQKALTLAQQDDLVLIAGKGHETYQIVGTEVFPFDDRKVASDILRGLGYEKS</sequence>
<keyword evidence="15 20" id="KW-0436">Ligase</keyword>
<feature type="binding site" evidence="15">
    <location>
        <position position="198"/>
    </location>
    <ligand>
        <name>UDP-N-acetyl-alpha-D-muramoyl-L-alanyl-D-glutamate</name>
        <dbReference type="ChEBI" id="CHEBI:83900"/>
    </ligand>
</feature>
<keyword evidence="15" id="KW-0460">Magnesium</keyword>
<dbReference type="UniPathway" id="UPA00219"/>
<evidence type="ECO:0000256" key="10">
    <source>
        <dbReference type="ARBA" id="ARBA00066633"/>
    </source>
</evidence>
<evidence type="ECO:0000256" key="3">
    <source>
        <dbReference type="ARBA" id="ARBA00022618"/>
    </source>
</evidence>
<comment type="pathway">
    <text evidence="1 15 16">Cell wall biogenesis; peptidoglycan biosynthesis.</text>
</comment>
<evidence type="ECO:0000256" key="16">
    <source>
        <dbReference type="RuleBase" id="RU004135"/>
    </source>
</evidence>
<dbReference type="GO" id="GO:0071555">
    <property type="term" value="P:cell wall organization"/>
    <property type="evidence" value="ECO:0007669"/>
    <property type="project" value="UniProtKB-KW"/>
</dbReference>
<organism evidence="20 21">
    <name type="scientific">Heliorestis convoluta</name>
    <dbReference type="NCBI Taxonomy" id="356322"/>
    <lineage>
        <taxon>Bacteria</taxon>
        <taxon>Bacillati</taxon>
        <taxon>Bacillota</taxon>
        <taxon>Clostridia</taxon>
        <taxon>Eubacteriales</taxon>
        <taxon>Heliobacteriaceae</taxon>
        <taxon>Heliorestis</taxon>
    </lineage>
</organism>
<comment type="caution">
    <text evidence="15">Lacks conserved residue(s) required for the propagation of feature annotation.</text>
</comment>
<keyword evidence="5 15" id="KW-0573">Peptidoglycan synthesis</keyword>
<evidence type="ECO:0000256" key="8">
    <source>
        <dbReference type="ARBA" id="ARBA00050251"/>
    </source>
</evidence>
<dbReference type="Pfam" id="PF01225">
    <property type="entry name" value="Mur_ligase"/>
    <property type="match status" value="1"/>
</dbReference>
<dbReference type="Gene3D" id="3.40.1190.10">
    <property type="entry name" value="Mur-like, catalytic domain"/>
    <property type="match status" value="1"/>
</dbReference>
<name>A0A5Q2MYN4_9FIRM</name>
<feature type="short sequence motif" description="Meso-diaminopimelate recognition motif" evidence="15">
    <location>
        <begin position="427"/>
        <end position="430"/>
    </location>
</feature>
<dbReference type="GO" id="GO:0000287">
    <property type="term" value="F:magnesium ion binding"/>
    <property type="evidence" value="ECO:0007669"/>
    <property type="project" value="UniProtKB-UniRule"/>
</dbReference>
<feature type="domain" description="Mur ligase central" evidence="19">
    <location>
        <begin position="127"/>
        <end position="332"/>
    </location>
</feature>
<dbReference type="GO" id="GO:0051301">
    <property type="term" value="P:cell division"/>
    <property type="evidence" value="ECO:0007669"/>
    <property type="project" value="UniProtKB-KW"/>
</dbReference>
<evidence type="ECO:0000256" key="2">
    <source>
        <dbReference type="ARBA" id="ARBA00005898"/>
    </source>
</evidence>
<dbReference type="Gene3D" id="3.40.1390.10">
    <property type="entry name" value="MurE/MurF, N-terminal domain"/>
    <property type="match status" value="1"/>
</dbReference>
<dbReference type="GO" id="GO:0005737">
    <property type="term" value="C:cytoplasm"/>
    <property type="evidence" value="ECO:0007669"/>
    <property type="project" value="UniProtKB-SubCell"/>
</dbReference>
<dbReference type="EC" id="6.3.2.13" evidence="10 15"/>
<dbReference type="OrthoDB" id="9800958at2"/>
<feature type="binding site" evidence="15">
    <location>
        <position position="206"/>
    </location>
    <ligand>
        <name>UDP-N-acetyl-alpha-D-muramoyl-L-alanyl-D-glutamate</name>
        <dbReference type="ChEBI" id="CHEBI:83900"/>
    </ligand>
</feature>
<evidence type="ECO:0000259" key="18">
    <source>
        <dbReference type="Pfam" id="PF02875"/>
    </source>
</evidence>
<dbReference type="GO" id="GO:0005524">
    <property type="term" value="F:ATP binding"/>
    <property type="evidence" value="ECO:0007669"/>
    <property type="project" value="UniProtKB-UniRule"/>
</dbReference>
<keyword evidence="3 15" id="KW-0132">Cell division</keyword>
<keyword evidence="15" id="KW-0547">Nucleotide-binding</keyword>
<reference evidence="21" key="1">
    <citation type="submission" date="2019-11" db="EMBL/GenBank/DDBJ databases">
        <title>Genome sequence of Heliorestis convoluta strain HH, an alkaliphilic and minimalistic phototrophic bacterium from a soda lake in Egypt.</title>
        <authorList>
            <person name="Dewey E.D."/>
            <person name="Stokes L.M."/>
            <person name="Burchell B.M."/>
            <person name="Shaffer K.N."/>
            <person name="Huntington A.M."/>
            <person name="Baker J.M."/>
            <person name="Nadendla S."/>
            <person name="Giglio M.G."/>
            <person name="Touchman J.W."/>
            <person name="Blankenship R.E."/>
            <person name="Madigan M.T."/>
            <person name="Sattley W.M."/>
        </authorList>
    </citation>
    <scope>NUCLEOTIDE SEQUENCE [LARGE SCALE GENOMIC DNA]</scope>
    <source>
        <strain evidence="21">HH</strain>
    </source>
</reference>
<evidence type="ECO:0000256" key="1">
    <source>
        <dbReference type="ARBA" id="ARBA00004752"/>
    </source>
</evidence>
<dbReference type="NCBIfam" id="NF001124">
    <property type="entry name" value="PRK00139.1-2"/>
    <property type="match status" value="1"/>
</dbReference>
<keyword evidence="15" id="KW-0067">ATP-binding</keyword>
<comment type="catalytic activity">
    <reaction evidence="8 15">
        <text>UDP-N-acetyl-alpha-D-muramoyl-L-alanyl-D-glutamate + meso-2,6-diaminopimelate + ATP = UDP-N-acetyl-alpha-D-muramoyl-L-alanyl-gamma-D-glutamyl-meso-2,6-diaminopimelate + ADP + phosphate + H(+)</text>
        <dbReference type="Rhea" id="RHEA:23676"/>
        <dbReference type="ChEBI" id="CHEBI:15378"/>
        <dbReference type="ChEBI" id="CHEBI:30616"/>
        <dbReference type="ChEBI" id="CHEBI:43474"/>
        <dbReference type="ChEBI" id="CHEBI:57791"/>
        <dbReference type="ChEBI" id="CHEBI:83900"/>
        <dbReference type="ChEBI" id="CHEBI:83905"/>
        <dbReference type="ChEBI" id="CHEBI:456216"/>
        <dbReference type="EC" id="6.3.2.13"/>
    </reaction>
</comment>
<gene>
    <name evidence="15 20" type="primary">murE</name>
    <name evidence="20" type="ORF">FTV88_1750</name>
</gene>
<keyword evidence="21" id="KW-1185">Reference proteome</keyword>
<protein>
    <recommendedName>
        <fullName evidence="11 15">UDP-N-acetylmuramoyl-L-alanyl-D-glutamate--2,6-diaminopimelate ligase</fullName>
        <ecNumber evidence="10 15">6.3.2.13</ecNumber>
    </recommendedName>
    <alternativeName>
        <fullName evidence="12 15">Meso-A2pm-adding enzyme</fullName>
    </alternativeName>
    <alternativeName>
        <fullName evidence="13 15">Meso-diaminopimelate-adding enzyme</fullName>
    </alternativeName>
    <alternativeName>
        <fullName evidence="14 15">UDP-MurNAc-L-Ala-D-Glu:meso-diaminopimelate ligase</fullName>
    </alternativeName>
    <alternativeName>
        <fullName evidence="15">UDP-MurNAc-tripeptide synthetase</fullName>
    </alternativeName>
    <alternativeName>
        <fullName evidence="15">UDP-N-acetylmuramyl-tripeptide synthetase</fullName>
    </alternativeName>
</protein>
<feature type="binding site" evidence="15">
    <location>
        <position position="484"/>
    </location>
    <ligand>
        <name>meso-2,6-diaminopimelate</name>
        <dbReference type="ChEBI" id="CHEBI:57791"/>
    </ligand>
</feature>
<dbReference type="SUPFAM" id="SSF63418">
    <property type="entry name" value="MurE/MurF N-terminal domain"/>
    <property type="match status" value="1"/>
</dbReference>
<evidence type="ECO:0000256" key="6">
    <source>
        <dbReference type="ARBA" id="ARBA00023306"/>
    </source>
</evidence>
<dbReference type="Pfam" id="PF08245">
    <property type="entry name" value="Mur_ligase_M"/>
    <property type="match status" value="1"/>
</dbReference>
<dbReference type="InterPro" id="IPR036565">
    <property type="entry name" value="Mur-like_cat_sf"/>
</dbReference>
<dbReference type="InterPro" id="IPR000713">
    <property type="entry name" value="Mur_ligase_N"/>
</dbReference>
<feature type="binding site" evidence="15">
    <location>
        <position position="50"/>
    </location>
    <ligand>
        <name>UDP-N-acetyl-alpha-D-muramoyl-L-alanyl-D-glutamate</name>
        <dbReference type="ChEBI" id="CHEBI:83900"/>
    </ligand>
</feature>
<dbReference type="GO" id="GO:0008765">
    <property type="term" value="F:UDP-N-acetylmuramoylalanyl-D-glutamate-2,6-diaminopimelate ligase activity"/>
    <property type="evidence" value="ECO:0007669"/>
    <property type="project" value="UniProtKB-UniRule"/>
</dbReference>
<comment type="similarity">
    <text evidence="2 15">Belongs to the MurCDEF family. MurE subfamily.</text>
</comment>
<dbReference type="GO" id="GO:0009252">
    <property type="term" value="P:peptidoglycan biosynthetic process"/>
    <property type="evidence" value="ECO:0007669"/>
    <property type="project" value="UniProtKB-UniRule"/>
</dbReference>
<dbReference type="InterPro" id="IPR036615">
    <property type="entry name" value="Mur_ligase_C_dom_sf"/>
</dbReference>
<evidence type="ECO:0000256" key="9">
    <source>
        <dbReference type="ARBA" id="ARBA00056782"/>
    </source>
</evidence>
<dbReference type="PANTHER" id="PTHR23135:SF4">
    <property type="entry name" value="UDP-N-ACETYLMURAMOYL-L-ALANYL-D-GLUTAMATE--2,6-DIAMINOPIMELATE LIGASE MURE HOMOLOG, CHLOROPLASTIC"/>
    <property type="match status" value="1"/>
</dbReference>
<dbReference type="InterPro" id="IPR035911">
    <property type="entry name" value="MurE/MurF_N"/>
</dbReference>
<dbReference type="Pfam" id="PF02875">
    <property type="entry name" value="Mur_ligase_C"/>
    <property type="match status" value="1"/>
</dbReference>
<evidence type="ECO:0000256" key="12">
    <source>
        <dbReference type="ARBA" id="ARBA00075482"/>
    </source>
</evidence>
<keyword evidence="15" id="KW-0963">Cytoplasm</keyword>
<evidence type="ECO:0000259" key="19">
    <source>
        <dbReference type="Pfam" id="PF08245"/>
    </source>
</evidence>
<feature type="binding site" evidence="15">
    <location>
        <position position="204"/>
    </location>
    <ligand>
        <name>UDP-N-acetyl-alpha-D-muramoyl-L-alanyl-D-glutamate</name>
        <dbReference type="ChEBI" id="CHEBI:83900"/>
    </ligand>
</feature>
<evidence type="ECO:0000259" key="17">
    <source>
        <dbReference type="Pfam" id="PF01225"/>
    </source>
</evidence>
<dbReference type="InterPro" id="IPR004101">
    <property type="entry name" value="Mur_ligase_C"/>
</dbReference>
<feature type="domain" description="Mur ligase N-terminal catalytic" evidence="17">
    <location>
        <begin position="42"/>
        <end position="115"/>
    </location>
</feature>
<dbReference type="InterPro" id="IPR013221">
    <property type="entry name" value="Mur_ligase_cen"/>
</dbReference>
<feature type="binding site" evidence="15">
    <location>
        <position position="480"/>
    </location>
    <ligand>
        <name>meso-2,6-diaminopimelate</name>
        <dbReference type="ChEBI" id="CHEBI:57791"/>
    </ligand>
</feature>
<dbReference type="FunFam" id="3.90.190.20:FF:000006">
    <property type="entry name" value="UDP-N-acetylmuramoyl-L-alanyl-D-glutamate--2,6-diaminopimelate ligase"/>
    <property type="match status" value="1"/>
</dbReference>
<proteinExistence type="inferred from homology"/>
<dbReference type="EMBL" id="CP045875">
    <property type="protein sequence ID" value="QGG47848.1"/>
    <property type="molecule type" value="Genomic_DNA"/>
</dbReference>
<dbReference type="KEGG" id="hcv:FTV88_1750"/>
<evidence type="ECO:0000256" key="4">
    <source>
        <dbReference type="ARBA" id="ARBA00022960"/>
    </source>
</evidence>
<comment type="cofactor">
    <cofactor evidence="15">
        <name>Mg(2+)</name>
        <dbReference type="ChEBI" id="CHEBI:18420"/>
    </cofactor>
</comment>
<feature type="binding site" evidence="15">
    <location>
        <begin position="129"/>
        <end position="135"/>
    </location>
    <ligand>
        <name>ATP</name>
        <dbReference type="ChEBI" id="CHEBI:30616"/>
    </ligand>
</feature>
<evidence type="ECO:0000256" key="13">
    <source>
        <dbReference type="ARBA" id="ARBA00076158"/>
    </source>
</evidence>
<keyword evidence="7 15" id="KW-0961">Cell wall biogenesis/degradation</keyword>
<dbReference type="InterPro" id="IPR005761">
    <property type="entry name" value="UDP-N-AcMur-Glu-dNH2Pim_ligase"/>
</dbReference>
<dbReference type="AlphaFoldDB" id="A0A5Q2MYN4"/>
<evidence type="ECO:0000256" key="14">
    <source>
        <dbReference type="ARBA" id="ARBA00081560"/>
    </source>
</evidence>
<dbReference type="NCBIfam" id="TIGR01085">
    <property type="entry name" value="murE"/>
    <property type="match status" value="1"/>
</dbReference>
<dbReference type="GO" id="GO:0008360">
    <property type="term" value="P:regulation of cell shape"/>
    <property type="evidence" value="ECO:0007669"/>
    <property type="project" value="UniProtKB-KW"/>
</dbReference>
<evidence type="ECO:0000256" key="7">
    <source>
        <dbReference type="ARBA" id="ARBA00023316"/>
    </source>
</evidence>
<accession>A0A5Q2MYN4</accession>
<dbReference type="PANTHER" id="PTHR23135">
    <property type="entry name" value="MUR LIGASE FAMILY MEMBER"/>
    <property type="match status" value="1"/>
</dbReference>
<feature type="domain" description="Mur ligase C-terminal" evidence="18">
    <location>
        <begin position="354"/>
        <end position="482"/>
    </location>
</feature>
<keyword evidence="6 15" id="KW-0131">Cell cycle</keyword>
<feature type="binding site" evidence="15">
    <location>
        <begin position="171"/>
        <end position="172"/>
    </location>
    <ligand>
        <name>UDP-N-acetyl-alpha-D-muramoyl-L-alanyl-D-glutamate</name>
        <dbReference type="ChEBI" id="CHEBI:83900"/>
    </ligand>
</feature>
<evidence type="ECO:0000256" key="11">
    <source>
        <dbReference type="ARBA" id="ARBA00072883"/>
    </source>
</evidence>
<feature type="binding site" evidence="15">
    <location>
        <begin position="427"/>
        <end position="430"/>
    </location>
    <ligand>
        <name>meso-2,6-diaminopimelate</name>
        <dbReference type="ChEBI" id="CHEBI:57791"/>
    </ligand>
</feature>
<evidence type="ECO:0000256" key="15">
    <source>
        <dbReference type="HAMAP-Rule" id="MF_00208"/>
    </source>
</evidence>
<dbReference type="HAMAP" id="MF_00208">
    <property type="entry name" value="MurE"/>
    <property type="match status" value="1"/>
</dbReference>
<keyword evidence="4 15" id="KW-0133">Cell shape</keyword>
<comment type="function">
    <text evidence="9 15">Catalyzes the addition of meso-diaminopimelic acid to the nucleotide precursor UDP-N-acetylmuramoyl-L-alanyl-D-glutamate (UMAG) in the biosynthesis of bacterial cell-wall peptidoglycan.</text>
</comment>
<evidence type="ECO:0000313" key="20">
    <source>
        <dbReference type="EMBL" id="QGG47848.1"/>
    </source>
</evidence>